<dbReference type="Proteomes" id="UP001154420">
    <property type="component" value="Unassembled WGS sequence"/>
</dbReference>
<reference evidence="2" key="1">
    <citation type="submission" date="2018-09" db="EMBL/GenBank/DDBJ databases">
        <title>Murine metabolic-syndrome-specific gut microbial biobank.</title>
        <authorList>
            <person name="Liu C."/>
        </authorList>
    </citation>
    <scope>NUCLEOTIDE SEQUENCE</scope>
    <source>
        <strain evidence="2">D42-62</strain>
    </source>
</reference>
<dbReference type="Pfam" id="PF19510">
    <property type="entry name" value="DUF6044"/>
    <property type="match status" value="1"/>
</dbReference>
<comment type="caution">
    <text evidence="2">The sequence shown here is derived from an EMBL/GenBank/DDBJ whole genome shotgun (WGS) entry which is preliminary data.</text>
</comment>
<keyword evidence="3" id="KW-1185">Reference proteome</keyword>
<evidence type="ECO:0000256" key="1">
    <source>
        <dbReference type="SAM" id="Phobius"/>
    </source>
</evidence>
<proteinExistence type="predicted"/>
<feature type="transmembrane region" description="Helical" evidence="1">
    <location>
        <begin position="399"/>
        <end position="417"/>
    </location>
</feature>
<protein>
    <submittedName>
        <fullName evidence="2">Uncharacterized protein</fullName>
    </submittedName>
</protein>
<name>A0A9X5GT41_9FIRM</name>
<keyword evidence="1" id="KW-0812">Transmembrane</keyword>
<evidence type="ECO:0000313" key="2">
    <source>
        <dbReference type="EMBL" id="NBJ94643.1"/>
    </source>
</evidence>
<feature type="transmembrane region" description="Helical" evidence="1">
    <location>
        <begin position="314"/>
        <end position="333"/>
    </location>
</feature>
<accession>A0A9X5GT41</accession>
<keyword evidence="1" id="KW-1133">Transmembrane helix</keyword>
<feature type="transmembrane region" description="Helical" evidence="1">
    <location>
        <begin position="217"/>
        <end position="233"/>
    </location>
</feature>
<feature type="transmembrane region" description="Helical" evidence="1">
    <location>
        <begin position="186"/>
        <end position="210"/>
    </location>
</feature>
<sequence>MKKRGRNEFMKKLIQNWYLMVVAGIFLLAALILFGVGESSIISIHDNLDLFLAQFQMLKNTNSFFAHGVKAPFLGGISRDNLPSEFSLYSMLFFLMPSYQAYAAGYLIKIVIGLGSSLLLAREFCGDGYQKYRPLAWMAGLAYGILNVFPAFGIPFASIPLIVYLVRKLYRKPSFKWYVAVFFYPLLSYFSYFGLFILAYLAVAFLWLWVKDKKCPLRILIGIVALAAGYIVFEYRLFGVMLFGREETIRVTMEAGSFGAGEILKTMAEGFTKGMFHAESMHTYLVMPVCLFYFLYLNISYIKNKNPRGIFHEPFNLLMLALVFNSFVYGIYYCEPFRKVVETLCPSLTGWQFNRTVFFNPFVWYAAFFLALSRLYDKEEKSAVFFVVFKKIHVGEGMLWRYFANVLAVMAVLLILFSGTRYNDLYHTARAKAYEILKGKASNDLSYGEFYSTKLFELAKEDIGYEGEWSAAYGFHPAVLEYNGIATLDGYLGFYGQAYKEDFRKVIAPALERVPESREYFDTWGARAYLYSGTELSIVAAVRDYQVADHEIYINEDAFKALGGVYIFSRIELSNGEDVGLALVGTYEEESSPYVLYVYSCEQ</sequence>
<organism evidence="2 3">
    <name type="scientific">Parablautia muri</name>
    <dbReference type="NCBI Taxonomy" id="2320879"/>
    <lineage>
        <taxon>Bacteria</taxon>
        <taxon>Bacillati</taxon>
        <taxon>Bacillota</taxon>
        <taxon>Clostridia</taxon>
        <taxon>Lachnospirales</taxon>
        <taxon>Lachnospiraceae</taxon>
        <taxon>Parablautia</taxon>
    </lineage>
</organism>
<feature type="transmembrane region" description="Helical" evidence="1">
    <location>
        <begin position="353"/>
        <end position="372"/>
    </location>
</feature>
<dbReference type="EMBL" id="QZDT01000045">
    <property type="protein sequence ID" value="NBJ94643.1"/>
    <property type="molecule type" value="Genomic_DNA"/>
</dbReference>
<gene>
    <name evidence="2" type="ORF">D5281_19200</name>
</gene>
<evidence type="ECO:0000313" key="3">
    <source>
        <dbReference type="Proteomes" id="UP001154420"/>
    </source>
</evidence>
<feature type="transmembrane region" description="Helical" evidence="1">
    <location>
        <begin position="99"/>
        <end position="120"/>
    </location>
</feature>
<dbReference type="InterPro" id="IPR046107">
    <property type="entry name" value="DUF6044"/>
</dbReference>
<feature type="transmembrane region" description="Helical" evidence="1">
    <location>
        <begin position="141"/>
        <end position="166"/>
    </location>
</feature>
<keyword evidence="1" id="KW-0472">Membrane</keyword>
<dbReference type="AlphaFoldDB" id="A0A9X5GT41"/>
<feature type="transmembrane region" description="Helical" evidence="1">
    <location>
        <begin position="281"/>
        <end position="302"/>
    </location>
</feature>